<evidence type="ECO:0000256" key="1">
    <source>
        <dbReference type="SAM" id="MobiDB-lite"/>
    </source>
</evidence>
<feature type="region of interest" description="Disordered" evidence="1">
    <location>
        <begin position="236"/>
        <end position="280"/>
    </location>
</feature>
<feature type="compositionally biased region" description="Polar residues" evidence="1">
    <location>
        <begin position="247"/>
        <end position="260"/>
    </location>
</feature>
<feature type="region of interest" description="Disordered" evidence="1">
    <location>
        <begin position="136"/>
        <end position="204"/>
    </location>
</feature>
<name>A0A3N4LBY8_9PEZI</name>
<sequence length="280" mass="31193">MGGPQIYVTTELRTRDPENDNSIPTPVSSIPSTPTFSQSLKRKFEEDPPYLDLSGRILANKYQRFDRFDRFDPRYSPQSPKSSQSFESPLHPPSRASRTASDMSFIVQPFSFVIGKITAFTGELWNQFKASPASVEDSVIETGLESSPEPTQEPTPETTPEPTSEPGSEAGPVVTASAPKAAPPLLVTKAAGTPKKTTNDAQRKKDVFWLLADTVARRDAVPKWKHINRHRPTEAFKEQARRASRVRISQFTGSPLTSSRARGDELRRSRRQRPSRTAQV</sequence>
<evidence type="ECO:0000313" key="3">
    <source>
        <dbReference type="Proteomes" id="UP000267821"/>
    </source>
</evidence>
<dbReference type="Proteomes" id="UP000267821">
    <property type="component" value="Unassembled WGS sequence"/>
</dbReference>
<accession>A0A3N4LBY8</accession>
<feature type="region of interest" description="Disordered" evidence="1">
    <location>
        <begin position="69"/>
        <end position="99"/>
    </location>
</feature>
<gene>
    <name evidence="2" type="ORF">L211DRAFT_813391</name>
</gene>
<evidence type="ECO:0000313" key="2">
    <source>
        <dbReference type="EMBL" id="RPB20206.1"/>
    </source>
</evidence>
<feature type="region of interest" description="Disordered" evidence="1">
    <location>
        <begin position="1"/>
        <end position="41"/>
    </location>
</feature>
<dbReference type="AlphaFoldDB" id="A0A3N4LBY8"/>
<keyword evidence="3" id="KW-1185">Reference proteome</keyword>
<feature type="compositionally biased region" description="Low complexity" evidence="1">
    <location>
        <begin position="160"/>
        <end position="169"/>
    </location>
</feature>
<dbReference type="EMBL" id="ML121575">
    <property type="protein sequence ID" value="RPB20206.1"/>
    <property type="molecule type" value="Genomic_DNA"/>
</dbReference>
<organism evidence="2 3">
    <name type="scientific">Terfezia boudieri ATCC MYA-4762</name>
    <dbReference type="NCBI Taxonomy" id="1051890"/>
    <lineage>
        <taxon>Eukaryota</taxon>
        <taxon>Fungi</taxon>
        <taxon>Dikarya</taxon>
        <taxon>Ascomycota</taxon>
        <taxon>Pezizomycotina</taxon>
        <taxon>Pezizomycetes</taxon>
        <taxon>Pezizales</taxon>
        <taxon>Pezizaceae</taxon>
        <taxon>Terfezia</taxon>
    </lineage>
</organism>
<dbReference type="InParanoid" id="A0A3N4LBY8"/>
<proteinExistence type="predicted"/>
<feature type="compositionally biased region" description="Low complexity" evidence="1">
    <location>
        <begin position="22"/>
        <end position="35"/>
    </location>
</feature>
<reference evidence="2 3" key="1">
    <citation type="journal article" date="2018" name="Nat. Ecol. Evol.">
        <title>Pezizomycetes genomes reveal the molecular basis of ectomycorrhizal truffle lifestyle.</title>
        <authorList>
            <person name="Murat C."/>
            <person name="Payen T."/>
            <person name="Noel B."/>
            <person name="Kuo A."/>
            <person name="Morin E."/>
            <person name="Chen J."/>
            <person name="Kohler A."/>
            <person name="Krizsan K."/>
            <person name="Balestrini R."/>
            <person name="Da Silva C."/>
            <person name="Montanini B."/>
            <person name="Hainaut M."/>
            <person name="Levati E."/>
            <person name="Barry K.W."/>
            <person name="Belfiori B."/>
            <person name="Cichocki N."/>
            <person name="Clum A."/>
            <person name="Dockter R.B."/>
            <person name="Fauchery L."/>
            <person name="Guy J."/>
            <person name="Iotti M."/>
            <person name="Le Tacon F."/>
            <person name="Lindquist E.A."/>
            <person name="Lipzen A."/>
            <person name="Malagnac F."/>
            <person name="Mello A."/>
            <person name="Molinier V."/>
            <person name="Miyauchi S."/>
            <person name="Poulain J."/>
            <person name="Riccioni C."/>
            <person name="Rubini A."/>
            <person name="Sitrit Y."/>
            <person name="Splivallo R."/>
            <person name="Traeger S."/>
            <person name="Wang M."/>
            <person name="Zifcakova L."/>
            <person name="Wipf D."/>
            <person name="Zambonelli A."/>
            <person name="Paolocci F."/>
            <person name="Nowrousian M."/>
            <person name="Ottonello S."/>
            <person name="Baldrian P."/>
            <person name="Spatafora J.W."/>
            <person name="Henrissat B."/>
            <person name="Nagy L.G."/>
            <person name="Aury J.M."/>
            <person name="Wincker P."/>
            <person name="Grigoriev I.V."/>
            <person name="Bonfante P."/>
            <person name="Martin F.M."/>
        </authorList>
    </citation>
    <scope>NUCLEOTIDE SEQUENCE [LARGE SCALE GENOMIC DNA]</scope>
    <source>
        <strain evidence="2 3">ATCC MYA-4762</strain>
    </source>
</reference>
<feature type="compositionally biased region" description="Polar residues" evidence="1">
    <location>
        <begin position="76"/>
        <end position="87"/>
    </location>
</feature>
<protein>
    <submittedName>
        <fullName evidence="2">Uncharacterized protein</fullName>
    </submittedName>
</protein>